<sequence length="557" mass="61494">MSFNDIPPEILARALRHVHPGQLAAFRSVCRIWRNTIDGDPVLQYMLELWEDGLLEGNPQGLLPHERIARAHLLSTERPYESRASEMAQGVFALQESEAMGGRMLVVALAGLKHVPYVYADDSTAVWTGSVHLPGKDIRHFTMDAGSDLLAVLHSDADFQKGTLAVRSLAQPTLVHPEAVAAEIEFACTRDEMDQLGLTTVDDVVALSTGARLLLFDWRGGNCVLDWDFAPMEVLDCYMLAPRLVLLVHGPASGAVKVYMLPDVLEPGVSAPACVATLHLPPLSTDHIHIAEGTILAGPYTARPPADAPFFQANDRRVVSLGVQYVPGGWVWLVFHIRTVSRLVTAWRADPGRREQELQWADWGPAETRVSQENALFWWRHVHGERILACSTTDRLVRMLDFNVPRSTDHGGAPEIDPAAPLAALGEIVAVAEPDSVLERECDVLHTDGTWCQPPIIATVRAAGRREERTVAAGVFARALHTALPVREVRRPLRPRRSPLPDEARVLAEGEEADTDGVFFWVNNDNGATYDTVVMDERWIVVADSEEQEVAFLRIAD</sequence>
<dbReference type="AlphaFoldDB" id="A0A8H6T2M0"/>
<evidence type="ECO:0000313" key="2">
    <source>
        <dbReference type="EMBL" id="KAF7309232.1"/>
    </source>
</evidence>
<protein>
    <submittedName>
        <fullName evidence="2">F-box domain-containing protein</fullName>
    </submittedName>
</protein>
<dbReference type="RefSeq" id="XP_037222682.1">
    <property type="nucleotide sequence ID" value="XM_037359797.1"/>
</dbReference>
<dbReference type="OrthoDB" id="2745718at2759"/>
<dbReference type="PROSITE" id="PS50181">
    <property type="entry name" value="FBOX"/>
    <property type="match status" value="1"/>
</dbReference>
<gene>
    <name evidence="2" type="ORF">MIND_00293500</name>
</gene>
<dbReference type="SUPFAM" id="SSF81383">
    <property type="entry name" value="F-box domain"/>
    <property type="match status" value="1"/>
</dbReference>
<comment type="caution">
    <text evidence="2">The sequence shown here is derived from an EMBL/GenBank/DDBJ whole genome shotgun (WGS) entry which is preliminary data.</text>
</comment>
<name>A0A8H6T2M0_9AGAR</name>
<dbReference type="Proteomes" id="UP000636479">
    <property type="component" value="Unassembled WGS sequence"/>
</dbReference>
<reference evidence="2" key="1">
    <citation type="submission" date="2020-05" db="EMBL/GenBank/DDBJ databases">
        <title>Mycena genomes resolve the evolution of fungal bioluminescence.</title>
        <authorList>
            <person name="Tsai I.J."/>
        </authorList>
    </citation>
    <scope>NUCLEOTIDE SEQUENCE</scope>
    <source>
        <strain evidence="2">171206Taipei</strain>
    </source>
</reference>
<dbReference type="InterPro" id="IPR001810">
    <property type="entry name" value="F-box_dom"/>
</dbReference>
<dbReference type="Pfam" id="PF00646">
    <property type="entry name" value="F-box"/>
    <property type="match status" value="1"/>
</dbReference>
<dbReference type="GeneID" id="59342313"/>
<organism evidence="2 3">
    <name type="scientific">Mycena indigotica</name>
    <dbReference type="NCBI Taxonomy" id="2126181"/>
    <lineage>
        <taxon>Eukaryota</taxon>
        <taxon>Fungi</taxon>
        <taxon>Dikarya</taxon>
        <taxon>Basidiomycota</taxon>
        <taxon>Agaricomycotina</taxon>
        <taxon>Agaricomycetes</taxon>
        <taxon>Agaricomycetidae</taxon>
        <taxon>Agaricales</taxon>
        <taxon>Marasmiineae</taxon>
        <taxon>Mycenaceae</taxon>
        <taxon>Mycena</taxon>
    </lineage>
</organism>
<evidence type="ECO:0000313" key="3">
    <source>
        <dbReference type="Proteomes" id="UP000636479"/>
    </source>
</evidence>
<evidence type="ECO:0000259" key="1">
    <source>
        <dbReference type="PROSITE" id="PS50181"/>
    </source>
</evidence>
<feature type="domain" description="F-box" evidence="1">
    <location>
        <begin position="1"/>
        <end position="46"/>
    </location>
</feature>
<dbReference type="Gene3D" id="1.20.1280.50">
    <property type="match status" value="1"/>
</dbReference>
<dbReference type="EMBL" id="JACAZF010000003">
    <property type="protein sequence ID" value="KAF7309232.1"/>
    <property type="molecule type" value="Genomic_DNA"/>
</dbReference>
<accession>A0A8H6T2M0</accession>
<dbReference type="InterPro" id="IPR036047">
    <property type="entry name" value="F-box-like_dom_sf"/>
</dbReference>
<proteinExistence type="predicted"/>
<keyword evidence="3" id="KW-1185">Reference proteome</keyword>